<dbReference type="Gene3D" id="3.50.50.60">
    <property type="entry name" value="FAD/NAD(P)-binding domain"/>
    <property type="match status" value="1"/>
</dbReference>
<dbReference type="SUPFAM" id="SSF54373">
    <property type="entry name" value="FAD-linked reductases, C-terminal domain"/>
    <property type="match status" value="1"/>
</dbReference>
<dbReference type="PANTHER" id="PTHR43004">
    <property type="entry name" value="TRK SYSTEM POTASSIUM UPTAKE PROTEIN"/>
    <property type="match status" value="1"/>
</dbReference>
<dbReference type="InterPro" id="IPR050641">
    <property type="entry name" value="RIFMO-like"/>
</dbReference>
<dbReference type="AlphaFoldDB" id="A0A510YBD1"/>
<evidence type="ECO:0000256" key="2">
    <source>
        <dbReference type="ARBA" id="ARBA00022827"/>
    </source>
</evidence>
<dbReference type="EMBL" id="BJUN01000023">
    <property type="protein sequence ID" value="GEK59951.1"/>
    <property type="molecule type" value="Genomic_DNA"/>
</dbReference>
<keyword evidence="4" id="KW-0503">Monooxygenase</keyword>
<comment type="caution">
    <text evidence="4">The sequence shown here is derived from an EMBL/GenBank/DDBJ whole genome shotgun (WGS) entry which is preliminary data.</text>
</comment>
<feature type="domain" description="FAD-binding" evidence="3">
    <location>
        <begin position="3"/>
        <end position="342"/>
    </location>
</feature>
<evidence type="ECO:0000313" key="4">
    <source>
        <dbReference type="EMBL" id="GEK59951.1"/>
    </source>
</evidence>
<reference evidence="4 5" key="1">
    <citation type="submission" date="2019-07" db="EMBL/GenBank/DDBJ databases">
        <title>Whole genome shotgun sequence of Marinococcus halophilus NBRC 102359.</title>
        <authorList>
            <person name="Hosoyama A."/>
            <person name="Uohara A."/>
            <person name="Ohji S."/>
            <person name="Ichikawa N."/>
        </authorList>
    </citation>
    <scope>NUCLEOTIDE SEQUENCE [LARGE SCALE GENOMIC DNA]</scope>
    <source>
        <strain evidence="4 5">NBRC 102359</strain>
    </source>
</reference>
<dbReference type="OrthoDB" id="9766816at2"/>
<dbReference type="GO" id="GO:0016709">
    <property type="term" value="F:oxidoreductase activity, acting on paired donors, with incorporation or reduction of molecular oxygen, NAD(P)H as one donor, and incorporation of one atom of oxygen"/>
    <property type="evidence" value="ECO:0007669"/>
    <property type="project" value="UniProtKB-ARBA"/>
</dbReference>
<dbReference type="InterPro" id="IPR036188">
    <property type="entry name" value="FAD/NAD-bd_sf"/>
</dbReference>
<organism evidence="4 5">
    <name type="scientific">Marinococcus halophilus</name>
    <dbReference type="NCBI Taxonomy" id="1371"/>
    <lineage>
        <taxon>Bacteria</taxon>
        <taxon>Bacillati</taxon>
        <taxon>Bacillota</taxon>
        <taxon>Bacilli</taxon>
        <taxon>Bacillales</taxon>
        <taxon>Bacillaceae</taxon>
        <taxon>Marinococcus</taxon>
    </lineage>
</organism>
<protein>
    <submittedName>
        <fullName evidence="4">4-hydroxybenzoate 3-monooxygenase</fullName>
    </submittedName>
</protein>
<dbReference type="Proteomes" id="UP000321051">
    <property type="component" value="Unassembled WGS sequence"/>
</dbReference>
<dbReference type="PRINTS" id="PR00420">
    <property type="entry name" value="RNGMNOXGNASE"/>
</dbReference>
<dbReference type="RefSeq" id="WP_094908979.1">
    <property type="nucleotide sequence ID" value="NZ_BJUN01000023.1"/>
</dbReference>
<dbReference type="SUPFAM" id="SSF51905">
    <property type="entry name" value="FAD/NAD(P)-binding domain"/>
    <property type="match status" value="1"/>
</dbReference>
<accession>A0A510YBD1</accession>
<sequence length="401" mass="45595">MNTKIAIIGAGPAGLMLSHLLAQKGIDSVILERRSQKDIEETVRAGVLEQGTIELMRSVGLEERMNQIGYKHEGINIQFNQERHRIDFPSLTNQEVMVYPQHEVIKDLLNARQKEGASIYFEVEEVELFDIESKTPSVEFTQYGERYSIHCDYIAGCDGFHGPSRKAIPSEQLKEYEHTYDHGWLGILAETAPASEELVYTHHPNGFALLSTRTPTLQRFYLQVDRTDHIDNWSDERIWEELRTRVDLGNGPELQEGRITSKNIVAMKSYVCETMHYGSLFLAGDAAHIVPPTGAKGMNLAMSDVQVLAQGLIEYYQDNREELLNSYEAIALRRVWKAQRFSAFMTKLLHPEQGASPYELRLQESELDYLVSSKAAQQSLAENYTGLPIEWEKGKKDTILS</sequence>
<dbReference type="Pfam" id="PF01494">
    <property type="entry name" value="FAD_binding_3"/>
    <property type="match status" value="1"/>
</dbReference>
<keyword evidence="2" id="KW-0274">FAD</keyword>
<evidence type="ECO:0000259" key="3">
    <source>
        <dbReference type="Pfam" id="PF01494"/>
    </source>
</evidence>
<dbReference type="NCBIfam" id="NF006091">
    <property type="entry name" value="PRK08243.1"/>
    <property type="match status" value="1"/>
</dbReference>
<keyword evidence="1" id="KW-0285">Flavoprotein</keyword>
<dbReference type="GO" id="GO:0071949">
    <property type="term" value="F:FAD binding"/>
    <property type="evidence" value="ECO:0007669"/>
    <property type="project" value="InterPro"/>
</dbReference>
<keyword evidence="4" id="KW-0560">Oxidoreductase</keyword>
<dbReference type="InterPro" id="IPR002938">
    <property type="entry name" value="FAD-bd"/>
</dbReference>
<evidence type="ECO:0000313" key="5">
    <source>
        <dbReference type="Proteomes" id="UP000321051"/>
    </source>
</evidence>
<gene>
    <name evidence="4" type="primary">pobA</name>
    <name evidence="4" type="ORF">MHA01_28560</name>
</gene>
<name>A0A510YBD1_MARHA</name>
<evidence type="ECO:0000256" key="1">
    <source>
        <dbReference type="ARBA" id="ARBA00022630"/>
    </source>
</evidence>
<dbReference type="PANTHER" id="PTHR43004:SF3">
    <property type="entry name" value="P-HYDROXYBENZOATE HYDROXYLASE"/>
    <property type="match status" value="1"/>
</dbReference>
<keyword evidence="5" id="KW-1185">Reference proteome</keyword>
<proteinExistence type="predicted"/>
<dbReference type="Gene3D" id="3.30.9.10">
    <property type="entry name" value="D-Amino Acid Oxidase, subunit A, domain 2"/>
    <property type="match status" value="1"/>
</dbReference>